<evidence type="ECO:0000259" key="4">
    <source>
        <dbReference type="Pfam" id="PF00561"/>
    </source>
</evidence>
<dbReference type="SUPFAM" id="SSF56801">
    <property type="entry name" value="Acetyl-CoA synthetase-like"/>
    <property type="match status" value="1"/>
</dbReference>
<dbReference type="Pfam" id="PF00561">
    <property type="entry name" value="Abhydrolase_1"/>
    <property type="match status" value="1"/>
</dbReference>
<dbReference type="CDD" id="cd17637">
    <property type="entry name" value="ACLS-CaiC"/>
    <property type="match status" value="1"/>
</dbReference>
<gene>
    <name evidence="6" type="ORF">SAMN06295970_12495</name>
</gene>
<evidence type="ECO:0000313" key="7">
    <source>
        <dbReference type="Proteomes" id="UP001158049"/>
    </source>
</evidence>
<dbReference type="InterPro" id="IPR045851">
    <property type="entry name" value="AMP-bd_C_sf"/>
</dbReference>
<feature type="domain" description="AMP-binding enzyme C-terminal" evidence="5">
    <location>
        <begin position="704"/>
        <end position="778"/>
    </location>
</feature>
<dbReference type="Gene3D" id="3.40.50.1820">
    <property type="entry name" value="alpha/beta hydrolase"/>
    <property type="match status" value="1"/>
</dbReference>
<dbReference type="RefSeq" id="WP_283444793.1">
    <property type="nucleotide sequence ID" value="NZ_FXUL01000024.1"/>
</dbReference>
<name>A0ABY1QSR2_9BURK</name>
<feature type="domain" description="AB hydrolase-1" evidence="4">
    <location>
        <begin position="25"/>
        <end position="257"/>
    </location>
</feature>
<reference evidence="6 7" key="1">
    <citation type="submission" date="2017-05" db="EMBL/GenBank/DDBJ databases">
        <authorList>
            <person name="Varghese N."/>
            <person name="Submissions S."/>
        </authorList>
    </citation>
    <scope>NUCLEOTIDE SEQUENCE [LARGE SCALE GENOMIC DNA]</scope>
    <source>
        <strain evidence="6 7">DSM 26001</strain>
    </source>
</reference>
<evidence type="ECO:0000256" key="2">
    <source>
        <dbReference type="ARBA" id="ARBA00022598"/>
    </source>
</evidence>
<proteinExistence type="inferred from homology"/>
<dbReference type="InterPro" id="IPR042099">
    <property type="entry name" value="ANL_N_sf"/>
</dbReference>
<accession>A0ABY1QSR2</accession>
<dbReference type="PANTHER" id="PTHR43201">
    <property type="entry name" value="ACYL-COA SYNTHETASE"/>
    <property type="match status" value="1"/>
</dbReference>
<evidence type="ECO:0000259" key="3">
    <source>
        <dbReference type="Pfam" id="PF00501"/>
    </source>
</evidence>
<feature type="domain" description="AMP-dependent synthetase/ligase" evidence="3">
    <location>
        <begin position="305"/>
        <end position="652"/>
    </location>
</feature>
<comment type="similarity">
    <text evidence="1">Belongs to the ATP-dependent AMP-binding enzyme family.</text>
</comment>
<dbReference type="EMBL" id="FXUL01000024">
    <property type="protein sequence ID" value="SMP76622.1"/>
    <property type="molecule type" value="Genomic_DNA"/>
</dbReference>
<dbReference type="InterPro" id="IPR025110">
    <property type="entry name" value="AMP-bd_C"/>
</dbReference>
<dbReference type="PRINTS" id="PR00111">
    <property type="entry name" value="ABHYDROLASE"/>
</dbReference>
<keyword evidence="2 6" id="KW-0436">Ligase</keyword>
<evidence type="ECO:0000313" key="6">
    <source>
        <dbReference type="EMBL" id="SMP76622.1"/>
    </source>
</evidence>
<dbReference type="Pfam" id="PF00501">
    <property type="entry name" value="AMP-binding"/>
    <property type="match status" value="1"/>
</dbReference>
<dbReference type="PANTHER" id="PTHR43201:SF5">
    <property type="entry name" value="MEDIUM-CHAIN ACYL-COA LIGASE ACSF2, MITOCHONDRIAL"/>
    <property type="match status" value="1"/>
</dbReference>
<dbReference type="SUPFAM" id="SSF53474">
    <property type="entry name" value="alpha/beta-Hydrolases"/>
    <property type="match status" value="1"/>
</dbReference>
<evidence type="ECO:0000256" key="1">
    <source>
        <dbReference type="ARBA" id="ARBA00006432"/>
    </source>
</evidence>
<dbReference type="Proteomes" id="UP001158049">
    <property type="component" value="Unassembled WGS sequence"/>
</dbReference>
<dbReference type="InterPro" id="IPR000873">
    <property type="entry name" value="AMP-dep_synth/lig_dom"/>
</dbReference>
<evidence type="ECO:0000259" key="5">
    <source>
        <dbReference type="Pfam" id="PF13193"/>
    </source>
</evidence>
<protein>
    <submittedName>
        <fullName evidence="6">Acyl-CoA synthetase (AMP-forming)/AMP-acid ligase II</fullName>
    </submittedName>
</protein>
<sequence>MARREFSGFIGGPLVADVYGPIGAPTVLLLHGGGQTRHAWGRTAQTLADAGWRTVALDLPGHGDSAWAADGDYRIETLAVTMCRIWRDLGTPLAVVGASLGGLISMAAVGCVDAPPINALVLVDIAPRMEEAGVERIVRFMRARPDGFASLEEAAQHIAAYRGRPMKGPVDGLKKNLRLNGQGRWVWHWDPRLMSDANHNHRRDADGYERALRGLQAPTLLLRGQRSDVISEEDARALVQTLPQARFVDLKGAGHMIAGDANDAFAASVAAFLQEVMPPAQSAANLNQEHGMNLRSFTLRDLIVRNASLYGSKTAMVFGHQRVTHAQYAERTAQLAAGLAAAGVEQGDRLAILASNCLEYVDLFGAAARLGAIVVPINWRLSAEEVAYLIEDVSPTILIVGDEFKALLPQQGLEDTLRYTLGAALAPWQPFSELYLDRDVPSVDLSDDAGFVVIHTAAVGGRPRGALLSHRGLIAAGMQTQLAWRLTPADLNLGVLPLFHVAAIGFMLATQQAGGATLLLTRFDPASLVKHIDEGGGSLIGTFPPMLGALLDAAAAQGSALDHLRVVSGIDVPETIARLRTSCPQATFWSAYGQTETSGSISLAPFDECPGSAGRPTAMNTVAVVDELDRPLPTGATGEIVVRGPMVFQGYWRRDEDNAFTFRNGWHHTGDMGRIDADGYLWYSGRSPAKELIKPGGENVYPAEVERAILEHPALAQAVVIGVPDVQWGEAVKAICVLKAGHTLSAEELIEFVGGRIARYKKPKHVVFVATLPRTAAGLMDREVVKAAHGRA</sequence>
<dbReference type="InterPro" id="IPR000073">
    <property type="entry name" value="AB_hydrolase_1"/>
</dbReference>
<dbReference type="Gene3D" id="3.30.300.30">
    <property type="match status" value="1"/>
</dbReference>
<organism evidence="6 7">
    <name type="scientific">Noviherbaspirillum suwonense</name>
    <dbReference type="NCBI Taxonomy" id="1224511"/>
    <lineage>
        <taxon>Bacteria</taxon>
        <taxon>Pseudomonadati</taxon>
        <taxon>Pseudomonadota</taxon>
        <taxon>Betaproteobacteria</taxon>
        <taxon>Burkholderiales</taxon>
        <taxon>Oxalobacteraceae</taxon>
        <taxon>Noviherbaspirillum</taxon>
    </lineage>
</organism>
<dbReference type="InterPro" id="IPR029058">
    <property type="entry name" value="AB_hydrolase_fold"/>
</dbReference>
<dbReference type="Gene3D" id="3.40.50.12780">
    <property type="entry name" value="N-terminal domain of ligase-like"/>
    <property type="match status" value="1"/>
</dbReference>
<dbReference type="Pfam" id="PF13193">
    <property type="entry name" value="AMP-binding_C"/>
    <property type="match status" value="1"/>
</dbReference>
<comment type="caution">
    <text evidence="6">The sequence shown here is derived from an EMBL/GenBank/DDBJ whole genome shotgun (WGS) entry which is preliminary data.</text>
</comment>
<keyword evidence="7" id="KW-1185">Reference proteome</keyword>
<dbReference type="GO" id="GO:0016874">
    <property type="term" value="F:ligase activity"/>
    <property type="evidence" value="ECO:0007669"/>
    <property type="project" value="UniProtKB-KW"/>
</dbReference>